<proteinExistence type="predicted"/>
<dbReference type="Pfam" id="PF19789">
    <property type="entry name" value="DUF6273"/>
    <property type="match status" value="1"/>
</dbReference>
<keyword evidence="3" id="KW-1185">Reference proteome</keyword>
<dbReference type="Gene3D" id="2.60.40.1080">
    <property type="match status" value="4"/>
</dbReference>
<evidence type="ECO:0000259" key="1">
    <source>
        <dbReference type="SMART" id="SM00635"/>
    </source>
</evidence>
<sequence>TCTVNVSAVTGVSLSHTAYTLFTGGTAAETQFTLSAALTGGVSSDELEWTNSDPGAAAMTVAADGRSATIDASGKTVGSTTITAHIKGAPDTAQYKASCTVTVVTIGSVSVSPNSYTIYTLGEPRTVQLAATVTPNAAPVWSSSNPAAATVNQTGLVTAVAPGSTTVTATVGGKSGSSTITVKDKIPVTSVTVSGTNSLVRTSDKTTVTSQLSATVNPSNATLPAVTWAKTGGSANINISTSGLVTATAAGSATFTATADGVTSTPYTVTVTDQGPTGITISAAAATVTVGKTTALSATVTPANAFNTNVAWKSSNPAVATVSPASTASGANVTITGVAAGSATITATAAGNTNCSASCTVTVQPAYPKDDSGNNITSSRLGQTITWAGRSWWVIDAGGSQYGGKTNSVVLLANFNYTSSIFGGNNTYSGSTVRAHCSNFYNGLTAAQRGKLSPHKYVGDYAWLPSAYEIYGSSKNNVGWAGDLYEIPRQFSYLSKNSVTSANYNLVKSIYGGSISWLRSPNSKNSSVGVDVAAAGTLSTDYLSSSDQVRPAVILNP</sequence>
<dbReference type="AlphaFoldDB" id="A0A9X8Y871"/>
<name>A0A9X8Y871_9FIRM</name>
<evidence type="ECO:0000313" key="3">
    <source>
        <dbReference type="Proteomes" id="UP000294682"/>
    </source>
</evidence>
<comment type="caution">
    <text evidence="2">The sequence shown here is derived from an EMBL/GenBank/DDBJ whole genome shotgun (WGS) entry which is preliminary data.</text>
</comment>
<organism evidence="2 3">
    <name type="scientific">Harryflintia acetispora</name>
    <dbReference type="NCBI Taxonomy" id="1849041"/>
    <lineage>
        <taxon>Bacteria</taxon>
        <taxon>Bacillati</taxon>
        <taxon>Bacillota</taxon>
        <taxon>Clostridia</taxon>
        <taxon>Eubacteriales</taxon>
        <taxon>Oscillospiraceae</taxon>
        <taxon>Harryflintia</taxon>
    </lineage>
</organism>
<dbReference type="RefSeq" id="WP_132084542.1">
    <property type="nucleotide sequence ID" value="NZ_SLUK01000006.1"/>
</dbReference>
<dbReference type="Pfam" id="PF02368">
    <property type="entry name" value="Big_2"/>
    <property type="match status" value="2"/>
</dbReference>
<dbReference type="EMBL" id="SLUK01000006">
    <property type="protein sequence ID" value="TCL43144.1"/>
    <property type="molecule type" value="Genomic_DNA"/>
</dbReference>
<evidence type="ECO:0000313" key="2">
    <source>
        <dbReference type="EMBL" id="TCL43144.1"/>
    </source>
</evidence>
<feature type="domain" description="BIG2" evidence="1">
    <location>
        <begin position="105"/>
        <end position="181"/>
    </location>
</feature>
<dbReference type="InterPro" id="IPR046240">
    <property type="entry name" value="DUF6273"/>
</dbReference>
<protein>
    <submittedName>
        <fullName evidence="2">Ig-like protein group 2</fullName>
    </submittedName>
</protein>
<gene>
    <name evidence="2" type="ORF">EDD78_1061</name>
</gene>
<feature type="domain" description="BIG2" evidence="1">
    <location>
        <begin position="275"/>
        <end position="360"/>
    </location>
</feature>
<dbReference type="SUPFAM" id="SSF49373">
    <property type="entry name" value="Invasin/intimin cell-adhesion fragments"/>
    <property type="match status" value="2"/>
</dbReference>
<feature type="domain" description="BIG2" evidence="1">
    <location>
        <begin position="8"/>
        <end position="96"/>
    </location>
</feature>
<feature type="domain" description="BIG2" evidence="1">
    <location>
        <begin position="187"/>
        <end position="269"/>
    </location>
</feature>
<reference evidence="2 3" key="1">
    <citation type="submission" date="2019-03" db="EMBL/GenBank/DDBJ databases">
        <title>Genomic Encyclopedia of Type Strains, Phase IV (KMG-IV): sequencing the most valuable type-strain genomes for metagenomic binning, comparative biology and taxonomic classification.</title>
        <authorList>
            <person name="Goeker M."/>
        </authorList>
    </citation>
    <scope>NUCLEOTIDE SEQUENCE [LARGE SCALE GENOMIC DNA]</scope>
    <source>
        <strain evidence="2 3">DSM 100433</strain>
    </source>
</reference>
<dbReference type="Proteomes" id="UP000294682">
    <property type="component" value="Unassembled WGS sequence"/>
</dbReference>
<dbReference type="InterPro" id="IPR008964">
    <property type="entry name" value="Invasin/intimin_cell_adhesion"/>
</dbReference>
<dbReference type="InterPro" id="IPR003343">
    <property type="entry name" value="Big_2"/>
</dbReference>
<accession>A0A9X8Y871</accession>
<feature type="non-terminal residue" evidence="2">
    <location>
        <position position="1"/>
    </location>
</feature>
<dbReference type="SMART" id="SM00635">
    <property type="entry name" value="BID_2"/>
    <property type="match status" value="4"/>
</dbReference>